<proteinExistence type="predicted"/>
<comment type="caution">
    <text evidence="2">The sequence shown here is derived from an EMBL/GenBank/DDBJ whole genome shotgun (WGS) entry which is preliminary data.</text>
</comment>
<dbReference type="OrthoDB" id="9796786at2"/>
<evidence type="ECO:0000313" key="2">
    <source>
        <dbReference type="EMBL" id="PSL32298.1"/>
    </source>
</evidence>
<dbReference type="AlphaFoldDB" id="A0A2P8GE91"/>
<dbReference type="PANTHER" id="PTHR40455:SF1">
    <property type="entry name" value="ANTITOXIN HIGA"/>
    <property type="match status" value="1"/>
</dbReference>
<dbReference type="GO" id="GO:0001046">
    <property type="term" value="F:core promoter sequence-specific DNA binding"/>
    <property type="evidence" value="ECO:0007669"/>
    <property type="project" value="TreeGrafter"/>
</dbReference>
<dbReference type="InterPro" id="IPR010982">
    <property type="entry name" value="Lambda_DNA-bd_dom_sf"/>
</dbReference>
<evidence type="ECO:0000259" key="1">
    <source>
        <dbReference type="PROSITE" id="PS50943"/>
    </source>
</evidence>
<dbReference type="EMBL" id="PYAS01000002">
    <property type="protein sequence ID" value="PSL32298.1"/>
    <property type="molecule type" value="Genomic_DNA"/>
</dbReference>
<dbReference type="PROSITE" id="PS50943">
    <property type="entry name" value="HTH_CROC1"/>
    <property type="match status" value="1"/>
</dbReference>
<reference evidence="2 3" key="1">
    <citation type="submission" date="2018-03" db="EMBL/GenBank/DDBJ databases">
        <title>Genomic Encyclopedia of Archaeal and Bacterial Type Strains, Phase II (KMG-II): from individual species to whole genera.</title>
        <authorList>
            <person name="Goeker M."/>
        </authorList>
    </citation>
    <scope>NUCLEOTIDE SEQUENCE [LARGE SCALE GENOMIC DNA]</scope>
    <source>
        <strain evidence="2 3">DSM 29057</strain>
    </source>
</reference>
<keyword evidence="3" id="KW-1185">Reference proteome</keyword>
<feature type="domain" description="HTH cro/C1-type" evidence="1">
    <location>
        <begin position="69"/>
        <end position="122"/>
    </location>
</feature>
<dbReference type="InterPro" id="IPR001387">
    <property type="entry name" value="Cro/C1-type_HTH"/>
</dbReference>
<name>A0A2P8GE91_9BACT</name>
<dbReference type="Gene3D" id="1.10.260.40">
    <property type="entry name" value="lambda repressor-like DNA-binding domains"/>
    <property type="match status" value="1"/>
</dbReference>
<evidence type="ECO:0000313" key="3">
    <source>
        <dbReference type="Proteomes" id="UP000241964"/>
    </source>
</evidence>
<dbReference type="Proteomes" id="UP000241964">
    <property type="component" value="Unassembled WGS sequence"/>
</dbReference>
<dbReference type="InterPro" id="IPR039060">
    <property type="entry name" value="Antitox_HigA"/>
</dbReference>
<dbReference type="PANTHER" id="PTHR40455">
    <property type="entry name" value="ANTITOXIN HIGA"/>
    <property type="match status" value="1"/>
</dbReference>
<protein>
    <submittedName>
        <fullName evidence="2">HTH-type transcriptional regulator/antitoxin HigA</fullName>
    </submittedName>
</protein>
<dbReference type="SUPFAM" id="SSF47413">
    <property type="entry name" value="lambda repressor-like DNA-binding domains"/>
    <property type="match status" value="1"/>
</dbReference>
<gene>
    <name evidence="2" type="ORF">CLV60_10210</name>
</gene>
<sequence>MKTLEQIRSELRPIRSEATYREYLDIIDELIDFEENSREGELLELVSILVENYEAKHYPIEAPDPLEAIKIRMEEQGLKRKDMIDYFGSASRVSEVLNRKRPLTLEMIRKIHKGLGISAETLLAV</sequence>
<organism evidence="2 3">
    <name type="scientific">Dyadobacter jiangsuensis</name>
    <dbReference type="NCBI Taxonomy" id="1591085"/>
    <lineage>
        <taxon>Bacteria</taxon>
        <taxon>Pseudomonadati</taxon>
        <taxon>Bacteroidota</taxon>
        <taxon>Cytophagia</taxon>
        <taxon>Cytophagales</taxon>
        <taxon>Spirosomataceae</taxon>
        <taxon>Dyadobacter</taxon>
    </lineage>
</organism>
<dbReference type="SMART" id="SM00530">
    <property type="entry name" value="HTH_XRE"/>
    <property type="match status" value="1"/>
</dbReference>
<dbReference type="RefSeq" id="WP_106593976.1">
    <property type="nucleotide sequence ID" value="NZ_PYAS01000002.1"/>
</dbReference>
<dbReference type="GO" id="GO:0006355">
    <property type="term" value="P:regulation of DNA-templated transcription"/>
    <property type="evidence" value="ECO:0007669"/>
    <property type="project" value="InterPro"/>
</dbReference>
<accession>A0A2P8GE91</accession>